<evidence type="ECO:0000313" key="1">
    <source>
        <dbReference type="EMBL" id="THU36897.1"/>
    </source>
</evidence>
<comment type="caution">
    <text evidence="1">The sequence shown here is derived from an EMBL/GenBank/DDBJ whole genome shotgun (WGS) entry which is preliminary data.</text>
</comment>
<keyword evidence="2" id="KW-1185">Reference proteome</keyword>
<dbReference type="RefSeq" id="WP_136578573.1">
    <property type="nucleotide sequence ID" value="NZ_STFF01000005.1"/>
</dbReference>
<organism evidence="1 2">
    <name type="scientific">Niastella caeni</name>
    <dbReference type="NCBI Taxonomy" id="2569763"/>
    <lineage>
        <taxon>Bacteria</taxon>
        <taxon>Pseudomonadati</taxon>
        <taxon>Bacteroidota</taxon>
        <taxon>Chitinophagia</taxon>
        <taxon>Chitinophagales</taxon>
        <taxon>Chitinophagaceae</taxon>
        <taxon>Niastella</taxon>
    </lineage>
</organism>
<protein>
    <submittedName>
        <fullName evidence="1">Uncharacterized protein</fullName>
    </submittedName>
</protein>
<reference evidence="1 2" key="1">
    <citation type="submission" date="2019-04" db="EMBL/GenBank/DDBJ databases">
        <title>Niastella caeni sp. nov., isolated from activated sludge.</title>
        <authorList>
            <person name="Sheng M."/>
        </authorList>
    </citation>
    <scope>NUCLEOTIDE SEQUENCE [LARGE SCALE GENOMIC DNA]</scope>
    <source>
        <strain evidence="1 2">HX-2-15</strain>
    </source>
</reference>
<dbReference type="AlphaFoldDB" id="A0A4S8HNJ5"/>
<proteinExistence type="predicted"/>
<sequence>MRHIFAVSKSDTNMQGAKSMQKNKETVLRRRDVAALVADIHGVTADHVRKVIRGDRDNEEILATYMHIIESDNQLLKAVKNVTPFNSNPNPKT</sequence>
<dbReference type="Proteomes" id="UP000306918">
    <property type="component" value="Unassembled WGS sequence"/>
</dbReference>
<evidence type="ECO:0000313" key="2">
    <source>
        <dbReference type="Proteomes" id="UP000306918"/>
    </source>
</evidence>
<name>A0A4S8HNJ5_9BACT</name>
<dbReference type="EMBL" id="STFF01000005">
    <property type="protein sequence ID" value="THU36897.1"/>
    <property type="molecule type" value="Genomic_DNA"/>
</dbReference>
<dbReference type="OrthoDB" id="676289at2"/>
<accession>A0A4S8HNJ5</accession>
<gene>
    <name evidence="1" type="ORF">FAM09_18210</name>
</gene>